<dbReference type="GO" id="GO:0046872">
    <property type="term" value="F:metal ion binding"/>
    <property type="evidence" value="ECO:0007669"/>
    <property type="project" value="UniProtKB-KW"/>
</dbReference>
<comment type="caution">
    <text evidence="6">The sequence shown here is derived from an EMBL/GenBank/DDBJ whole genome shotgun (WGS) entry which is preliminary data.</text>
</comment>
<dbReference type="PANTHER" id="PTHR46017">
    <property type="entry name" value="ALPHA-MANNOSIDASE 2C1"/>
    <property type="match status" value="1"/>
</dbReference>
<dbReference type="GO" id="GO:0004559">
    <property type="term" value="F:alpha-mannosidase activity"/>
    <property type="evidence" value="ECO:0007669"/>
    <property type="project" value="InterPro"/>
</dbReference>
<sequence>MKRVHVIQHTHWDFEWYFTRNEAMIQFVYHMDEVFESLRKQIVDYYLLDGQMSILDDYLDAYPEKKAELQKWVRAKRLFIGPWYTQTDELIVTGESIIRNLSLGMKLADELGGSQKIGYLPDSFGQGADMPKIYNGMGIHDAVFWRGLPKEKTNNREFNWQSEDGSNVTTINIKDGYFVGVGLIENDDAEETMKTVVADTSLDDIALPVGGDQRYVDYNLKDRINFYNQELKDKDITLFESNYPKLFEDINKQKSNLDTISGEFITSSVSKIHRSIYSSRYDQKYLNDKVERRMIYQLEPLMAMADRIGIPYKKSLLDKIWKLIVRNHAHDSAGGCNSDKTNQIILERLREADQLLYSTVDYLVRKISESEQNKKPNDLTFFNTLPYPVKKNVHFQVSLSEKNFETLDVTNRVNVDVLKVTKQYCGQIKRDESQYDPKDYYYIFDCVADVTLPALGWKTLTIKPLSGELAILEDLRETVIENDDFKIEFDDQKLNLLNKKKNQVIANFIKIVDDGDEGDTYDYSPAYSDKKFDLTFEDAKVTCQNGNSFKTMKIIGEWKLPADLNERANGVTNGKISYQLILSLDDQDSLIKVHLLINNQIKDHRMRAVIDSGIDDVQTKSYADTAFGYIERPVVDKNIHDWKEKGLHEEPSSIFPMLHWTNIHNENTGLTLMTKGIKEYQVVGKNYNKIALTLFRSVGFLGRPDLIRRPGVASGNQFTYIPTPDSQLQETLHFKFAISINGKFNPARNMKEFQEYAISNPYYQVQNLNQFTNILKYFVMHPLNKTVENRPFFELKKDGLIFSSLTESKDRSGWLIRIYNPNKISYSGNDIIKLRQKCLTSLTDFTGEIINNLGLQDSISVGSFAPGEIKTIKLEKGI</sequence>
<dbReference type="OrthoDB" id="9764050at2"/>
<dbReference type="Gene3D" id="1.20.1270.50">
    <property type="entry name" value="Glycoside hydrolase family 38, central domain"/>
    <property type="match status" value="1"/>
</dbReference>
<dbReference type="InterPro" id="IPR027291">
    <property type="entry name" value="Glyco_hydro_38_N_sf"/>
</dbReference>
<evidence type="ECO:0000256" key="3">
    <source>
        <dbReference type="ARBA" id="ARBA00022801"/>
    </source>
</evidence>
<evidence type="ECO:0000256" key="2">
    <source>
        <dbReference type="ARBA" id="ARBA00022723"/>
    </source>
</evidence>
<dbReference type="InterPro" id="IPR037094">
    <property type="entry name" value="Glyco_hydro_38_cen_sf"/>
</dbReference>
<name>A0A4Z0JJX4_9LACO</name>
<dbReference type="Pfam" id="PF09261">
    <property type="entry name" value="Alpha-mann_mid"/>
    <property type="match status" value="1"/>
</dbReference>
<proteinExistence type="inferred from homology"/>
<reference evidence="6 7" key="1">
    <citation type="submission" date="2018-10" db="EMBL/GenBank/DDBJ databases">
        <title>Lactobacillus sp. R7 and Lactobacillus sp. R19 isolated from fermented mustard green product of Taiwan.</title>
        <authorList>
            <person name="Lin S.-T."/>
        </authorList>
    </citation>
    <scope>NUCLEOTIDE SEQUENCE [LARGE SCALE GENOMIC DNA]</scope>
    <source>
        <strain evidence="6 7">BCRC 81127</strain>
    </source>
</reference>
<dbReference type="CDD" id="cd10815">
    <property type="entry name" value="GH38N_AMII_EcMngB_like"/>
    <property type="match status" value="1"/>
</dbReference>
<dbReference type="Gene3D" id="2.70.98.30">
    <property type="entry name" value="Golgi alpha-mannosidase II, domain 4"/>
    <property type="match status" value="1"/>
</dbReference>
<dbReference type="InterPro" id="IPR015341">
    <property type="entry name" value="Glyco_hydro_38_cen"/>
</dbReference>
<evidence type="ECO:0000256" key="1">
    <source>
        <dbReference type="ARBA" id="ARBA00009792"/>
    </source>
</evidence>
<dbReference type="InterPro" id="IPR028995">
    <property type="entry name" value="Glyco_hydro_57/38_cen_sf"/>
</dbReference>
<dbReference type="Pfam" id="PF07748">
    <property type="entry name" value="Glyco_hydro_38C"/>
    <property type="match status" value="1"/>
</dbReference>
<evidence type="ECO:0000256" key="4">
    <source>
        <dbReference type="ARBA" id="ARBA00023295"/>
    </source>
</evidence>
<gene>
    <name evidence="6" type="ORF">EGT49_06815</name>
</gene>
<feature type="domain" description="Glycoside hydrolase family 38 central" evidence="5">
    <location>
        <begin position="271"/>
        <end position="349"/>
    </location>
</feature>
<comment type="similarity">
    <text evidence="1">Belongs to the glycosyl hydrolase 38 family.</text>
</comment>
<accession>A0A4Z0JJX4</accession>
<evidence type="ECO:0000259" key="5">
    <source>
        <dbReference type="SMART" id="SM00872"/>
    </source>
</evidence>
<dbReference type="InterPro" id="IPR000602">
    <property type="entry name" value="Glyco_hydro_38_N"/>
</dbReference>
<dbReference type="InterPro" id="IPR011330">
    <property type="entry name" value="Glyco_hydro/deAcase_b/a-brl"/>
</dbReference>
<dbReference type="Gene3D" id="3.20.110.10">
    <property type="entry name" value="Glycoside hydrolase 38, N terminal domain"/>
    <property type="match status" value="1"/>
</dbReference>
<dbReference type="SUPFAM" id="SSF88688">
    <property type="entry name" value="Families 57/38 glycoside transferase middle domain"/>
    <property type="match status" value="1"/>
</dbReference>
<dbReference type="GO" id="GO:0030246">
    <property type="term" value="F:carbohydrate binding"/>
    <property type="evidence" value="ECO:0007669"/>
    <property type="project" value="InterPro"/>
</dbReference>
<dbReference type="AlphaFoldDB" id="A0A4Z0JJX4"/>
<keyword evidence="3" id="KW-0378">Hydrolase</keyword>
<dbReference type="GO" id="GO:0006013">
    <property type="term" value="P:mannose metabolic process"/>
    <property type="evidence" value="ECO:0007669"/>
    <property type="project" value="InterPro"/>
</dbReference>
<keyword evidence="4" id="KW-0326">Glycosidase</keyword>
<dbReference type="EMBL" id="RKLY01000014">
    <property type="protein sequence ID" value="TGD23216.1"/>
    <property type="molecule type" value="Genomic_DNA"/>
</dbReference>
<dbReference type="GO" id="GO:0009313">
    <property type="term" value="P:oligosaccharide catabolic process"/>
    <property type="evidence" value="ECO:0007669"/>
    <property type="project" value="TreeGrafter"/>
</dbReference>
<dbReference type="InterPro" id="IPR011682">
    <property type="entry name" value="Glyco_hydro_38_C"/>
</dbReference>
<dbReference type="SUPFAM" id="SSF74650">
    <property type="entry name" value="Galactose mutarotase-like"/>
    <property type="match status" value="1"/>
</dbReference>
<dbReference type="PANTHER" id="PTHR46017:SF2">
    <property type="entry name" value="MANNOSYLGLYCERATE HYDROLASE"/>
    <property type="match status" value="1"/>
</dbReference>
<dbReference type="Pfam" id="PF01074">
    <property type="entry name" value="Glyco_hydro_38N"/>
    <property type="match status" value="1"/>
</dbReference>
<dbReference type="Proteomes" id="UP000298021">
    <property type="component" value="Unassembled WGS sequence"/>
</dbReference>
<organism evidence="6 7">
    <name type="scientific">Companilactobacillus suantsaicola</name>
    <dbReference type="NCBI Taxonomy" id="2487723"/>
    <lineage>
        <taxon>Bacteria</taxon>
        <taxon>Bacillati</taxon>
        <taxon>Bacillota</taxon>
        <taxon>Bacilli</taxon>
        <taxon>Lactobacillales</taxon>
        <taxon>Lactobacillaceae</taxon>
        <taxon>Companilactobacillus</taxon>
    </lineage>
</organism>
<dbReference type="RefSeq" id="WP_135372776.1">
    <property type="nucleotide sequence ID" value="NZ_RKLY01000014.1"/>
</dbReference>
<dbReference type="SUPFAM" id="SSF88713">
    <property type="entry name" value="Glycoside hydrolase/deacetylase"/>
    <property type="match status" value="1"/>
</dbReference>
<evidence type="ECO:0000313" key="7">
    <source>
        <dbReference type="Proteomes" id="UP000298021"/>
    </source>
</evidence>
<dbReference type="SMART" id="SM00872">
    <property type="entry name" value="Alpha-mann_mid"/>
    <property type="match status" value="1"/>
</dbReference>
<keyword evidence="7" id="KW-1185">Reference proteome</keyword>
<dbReference type="InterPro" id="IPR011013">
    <property type="entry name" value="Gal_mutarotase_sf_dom"/>
</dbReference>
<evidence type="ECO:0000313" key="6">
    <source>
        <dbReference type="EMBL" id="TGD23216.1"/>
    </source>
</evidence>
<keyword evidence="2" id="KW-0479">Metal-binding</keyword>
<protein>
    <submittedName>
        <fullName evidence="6">Alpha-mannosidase</fullName>
    </submittedName>
</protein>